<dbReference type="OrthoDB" id="687122at2759"/>
<dbReference type="PANTHER" id="PTHR31111">
    <property type="entry name" value="BNAA05G37150D PROTEIN-RELATED"/>
    <property type="match status" value="1"/>
</dbReference>
<evidence type="ECO:0000313" key="4">
    <source>
        <dbReference type="Proteomes" id="UP000325577"/>
    </source>
</evidence>
<dbReference type="NCBIfam" id="TIGR01640">
    <property type="entry name" value="F_box_assoc_1"/>
    <property type="match status" value="1"/>
</dbReference>
<dbReference type="PANTHER" id="PTHR31111:SF125">
    <property type="entry name" value="F-BOX PROTEIN CPR30-LIKE"/>
    <property type="match status" value="1"/>
</dbReference>
<organism evidence="3 4">
    <name type="scientific">Nyssa sinensis</name>
    <dbReference type="NCBI Taxonomy" id="561372"/>
    <lineage>
        <taxon>Eukaryota</taxon>
        <taxon>Viridiplantae</taxon>
        <taxon>Streptophyta</taxon>
        <taxon>Embryophyta</taxon>
        <taxon>Tracheophyta</taxon>
        <taxon>Spermatophyta</taxon>
        <taxon>Magnoliopsida</taxon>
        <taxon>eudicotyledons</taxon>
        <taxon>Gunneridae</taxon>
        <taxon>Pentapetalae</taxon>
        <taxon>asterids</taxon>
        <taxon>Cornales</taxon>
        <taxon>Nyssaceae</taxon>
        <taxon>Nyssa</taxon>
    </lineage>
</organism>
<feature type="domain" description="F-box associated beta-propeller type 3" evidence="2">
    <location>
        <begin position="83"/>
        <end position="317"/>
    </location>
</feature>
<gene>
    <name evidence="3" type="ORF">F0562_032828</name>
</gene>
<feature type="region of interest" description="Disordered" evidence="1">
    <location>
        <begin position="1"/>
        <end position="26"/>
    </location>
</feature>
<dbReference type="InterPro" id="IPR017451">
    <property type="entry name" value="F-box-assoc_interact_dom"/>
</dbReference>
<dbReference type="InterPro" id="IPR013187">
    <property type="entry name" value="F-box-assoc_dom_typ3"/>
</dbReference>
<dbReference type="Proteomes" id="UP000325577">
    <property type="component" value="Linkage Group LG19"/>
</dbReference>
<proteinExistence type="predicted"/>
<evidence type="ECO:0000313" key="3">
    <source>
        <dbReference type="EMBL" id="KAA8532795.1"/>
    </source>
</evidence>
<name>A0A5J5ANU0_9ASTE</name>
<protein>
    <recommendedName>
        <fullName evidence="2">F-box associated beta-propeller type 3 domain-containing protein</fullName>
    </recommendedName>
</protein>
<accession>A0A5J5ANU0</accession>
<evidence type="ECO:0000256" key="1">
    <source>
        <dbReference type="SAM" id="MobiDB-lite"/>
    </source>
</evidence>
<dbReference type="AlphaFoldDB" id="A0A5J5ANU0"/>
<sequence>MEILGDGNDLKRPTTSEEEEEEEKGTKTIPGEIIFFEIFTRLPVKSLLQFSRLGSATAHLFTLSNSPSDSCVSLHLNGLFLIHPNGFTCTNTFAYICNPSTREFARLPAIDSILFSRSIQIHVCYNLGFDPSTNEYKVLNIRVVKPRSSERKAKAECQIFTLGTESWRKIDPVFPFDIKGRDWLFGSKYSVCVNGAIHWLIQSENLIAAFDLREESFRIMPLPHATIPSGKLYMIQINGLLAVICPNMMEMWVLEDYENRVWIAESIIFPSSCAFPRGTIHTGEILLTPQRISRDGVFIPFYDMKNGSFRIVEIALFPELLSAVDDVEITCAGDYIESILALRRND</sequence>
<dbReference type="EMBL" id="CM018042">
    <property type="protein sequence ID" value="KAA8532795.1"/>
    <property type="molecule type" value="Genomic_DNA"/>
</dbReference>
<reference evidence="3 4" key="1">
    <citation type="submission" date="2019-09" db="EMBL/GenBank/DDBJ databases">
        <title>A chromosome-level genome assembly of the Chinese tupelo Nyssa sinensis.</title>
        <authorList>
            <person name="Yang X."/>
            <person name="Kang M."/>
            <person name="Yang Y."/>
            <person name="Xiong H."/>
            <person name="Wang M."/>
            <person name="Zhang Z."/>
            <person name="Wang Z."/>
            <person name="Wu H."/>
            <person name="Ma T."/>
            <person name="Liu J."/>
            <person name="Xi Z."/>
        </authorList>
    </citation>
    <scope>NUCLEOTIDE SEQUENCE [LARGE SCALE GENOMIC DNA]</scope>
    <source>
        <strain evidence="3">J267</strain>
        <tissue evidence="3">Leaf</tissue>
    </source>
</reference>
<evidence type="ECO:0000259" key="2">
    <source>
        <dbReference type="Pfam" id="PF08268"/>
    </source>
</evidence>
<keyword evidence="4" id="KW-1185">Reference proteome</keyword>
<dbReference type="Pfam" id="PF08268">
    <property type="entry name" value="FBA_3"/>
    <property type="match status" value="1"/>
</dbReference>